<sequence length="191" mass="20707">MAAVGELGLVLRRLRKASNLTLETAARTADVTKGYLSKVESGSAMPSIAVVSRLADVYGVQFSDIFIPQGERGPISVVRASDRVPINRNGSELGYVYEVASLNKADPRAEIFFLTLPCIEGEGLPRYRHSGEEILLMLEGQIRFNFVGTDIVLGPGDCIQFEASFEHYGVAIGGKEAKAFVVIISERLRGS</sequence>
<dbReference type="InterPro" id="IPR013096">
    <property type="entry name" value="Cupin_2"/>
</dbReference>
<dbReference type="CDD" id="cd00093">
    <property type="entry name" value="HTH_XRE"/>
    <property type="match status" value="1"/>
</dbReference>
<dbReference type="InterPro" id="IPR001387">
    <property type="entry name" value="Cro/C1-type_HTH"/>
</dbReference>
<keyword evidence="1" id="KW-0238">DNA-binding</keyword>
<dbReference type="InterPro" id="IPR050807">
    <property type="entry name" value="TransReg_Diox_bact_type"/>
</dbReference>
<proteinExistence type="predicted"/>
<dbReference type="Gene3D" id="2.60.120.10">
    <property type="entry name" value="Jelly Rolls"/>
    <property type="match status" value="1"/>
</dbReference>
<reference evidence="3 4" key="1">
    <citation type="submission" date="2023-07" db="EMBL/GenBank/DDBJ databases">
        <title>Genomic Encyclopedia of Type Strains, Phase IV (KMG-IV): sequencing the most valuable type-strain genomes for metagenomic binning, comparative biology and taxonomic classification.</title>
        <authorList>
            <person name="Goeker M."/>
        </authorList>
    </citation>
    <scope>NUCLEOTIDE SEQUENCE [LARGE SCALE GENOMIC DNA]</scope>
    <source>
        <strain evidence="3 4">DSM 19619</strain>
    </source>
</reference>
<gene>
    <name evidence="3" type="ORF">QO011_007083</name>
</gene>
<dbReference type="SMART" id="SM00530">
    <property type="entry name" value="HTH_XRE"/>
    <property type="match status" value="1"/>
</dbReference>
<evidence type="ECO:0000259" key="2">
    <source>
        <dbReference type="PROSITE" id="PS50943"/>
    </source>
</evidence>
<dbReference type="Pfam" id="PF07883">
    <property type="entry name" value="Cupin_2"/>
    <property type="match status" value="1"/>
</dbReference>
<evidence type="ECO:0000256" key="1">
    <source>
        <dbReference type="ARBA" id="ARBA00023125"/>
    </source>
</evidence>
<name>A0ABU0JLD4_9HYPH</name>
<dbReference type="SUPFAM" id="SSF47413">
    <property type="entry name" value="lambda repressor-like DNA-binding domains"/>
    <property type="match status" value="1"/>
</dbReference>
<evidence type="ECO:0000313" key="4">
    <source>
        <dbReference type="Proteomes" id="UP001242480"/>
    </source>
</evidence>
<keyword evidence="4" id="KW-1185">Reference proteome</keyword>
<dbReference type="InterPro" id="IPR010982">
    <property type="entry name" value="Lambda_DNA-bd_dom_sf"/>
</dbReference>
<dbReference type="Gene3D" id="1.10.260.40">
    <property type="entry name" value="lambda repressor-like DNA-binding domains"/>
    <property type="match status" value="1"/>
</dbReference>
<protein>
    <submittedName>
        <fullName evidence="3">Transcriptional regulator with XRE-family HTH domain</fullName>
    </submittedName>
</protein>
<dbReference type="InterPro" id="IPR011051">
    <property type="entry name" value="RmlC_Cupin_sf"/>
</dbReference>
<dbReference type="Proteomes" id="UP001242480">
    <property type="component" value="Unassembled WGS sequence"/>
</dbReference>
<organism evidence="3 4">
    <name type="scientific">Labrys wisconsinensis</name>
    <dbReference type="NCBI Taxonomy" id="425677"/>
    <lineage>
        <taxon>Bacteria</taxon>
        <taxon>Pseudomonadati</taxon>
        <taxon>Pseudomonadota</taxon>
        <taxon>Alphaproteobacteria</taxon>
        <taxon>Hyphomicrobiales</taxon>
        <taxon>Xanthobacteraceae</taxon>
        <taxon>Labrys</taxon>
    </lineage>
</organism>
<dbReference type="SUPFAM" id="SSF51182">
    <property type="entry name" value="RmlC-like cupins"/>
    <property type="match status" value="1"/>
</dbReference>
<accession>A0ABU0JLD4</accession>
<feature type="domain" description="HTH cro/C1-type" evidence="2">
    <location>
        <begin position="11"/>
        <end position="65"/>
    </location>
</feature>
<dbReference type="PROSITE" id="PS50943">
    <property type="entry name" value="HTH_CROC1"/>
    <property type="match status" value="1"/>
</dbReference>
<dbReference type="EMBL" id="JAUSVX010000020">
    <property type="protein sequence ID" value="MDQ0474044.1"/>
    <property type="molecule type" value="Genomic_DNA"/>
</dbReference>
<dbReference type="CDD" id="cd02209">
    <property type="entry name" value="cupin_XRE_C"/>
    <property type="match status" value="1"/>
</dbReference>
<dbReference type="InterPro" id="IPR014710">
    <property type="entry name" value="RmlC-like_jellyroll"/>
</dbReference>
<dbReference type="Pfam" id="PF13560">
    <property type="entry name" value="HTH_31"/>
    <property type="match status" value="1"/>
</dbReference>
<comment type="caution">
    <text evidence="3">The sequence shown here is derived from an EMBL/GenBank/DDBJ whole genome shotgun (WGS) entry which is preliminary data.</text>
</comment>
<dbReference type="PANTHER" id="PTHR46797:SF1">
    <property type="entry name" value="METHYLPHOSPHONATE SYNTHASE"/>
    <property type="match status" value="1"/>
</dbReference>
<dbReference type="RefSeq" id="WP_307283014.1">
    <property type="nucleotide sequence ID" value="NZ_JAUSVX010000020.1"/>
</dbReference>
<dbReference type="PANTHER" id="PTHR46797">
    <property type="entry name" value="HTH-TYPE TRANSCRIPTIONAL REGULATOR"/>
    <property type="match status" value="1"/>
</dbReference>
<evidence type="ECO:0000313" key="3">
    <source>
        <dbReference type="EMBL" id="MDQ0474044.1"/>
    </source>
</evidence>